<name>A0A6N7XXT7_9FIRM</name>
<proteinExistence type="predicted"/>
<dbReference type="EMBL" id="VUNQ01000013">
    <property type="protein sequence ID" value="MSU01305.1"/>
    <property type="molecule type" value="Genomic_DNA"/>
</dbReference>
<dbReference type="RefSeq" id="WP_154439719.1">
    <property type="nucleotide sequence ID" value="NZ_JAHLPJ010000001.1"/>
</dbReference>
<protein>
    <submittedName>
        <fullName evidence="1">Uncharacterized protein</fullName>
    </submittedName>
</protein>
<gene>
    <name evidence="1" type="ORF">FYJ83_07485</name>
</gene>
<organism evidence="1 2">
    <name type="scientific">Tissierella pigra</name>
    <dbReference type="NCBI Taxonomy" id="2607614"/>
    <lineage>
        <taxon>Bacteria</taxon>
        <taxon>Bacillati</taxon>
        <taxon>Bacillota</taxon>
        <taxon>Tissierellia</taxon>
        <taxon>Tissierellales</taxon>
        <taxon>Tissierellaceae</taxon>
        <taxon>Tissierella</taxon>
    </lineage>
</organism>
<dbReference type="AlphaFoldDB" id="A0A6N7XXT7"/>
<keyword evidence="2" id="KW-1185">Reference proteome</keyword>
<sequence length="253" mass="30527">MKLVYKDPGYKYSAESISEFIKQDGYWSEPIFHFFPELLKFKDSFNKNDNNKDIMEEILGTVIELYQCREKEIQSKVVSYQESWNHYEKLINDRFSSIFEFDTGEVFNNLVCNITLNPISPRHLKECIFDVFYMNSDKGSIGSALHEIVHYLWFYLWNRKYKDTYEQYESPSLIWVLSEAVVEQILNDKEFNRINPYYESGNAYPYFYKMSIKGRLLYDYLDDIYKNNSIDKFMDKSYQFMLENEEEIRSQMA</sequence>
<reference evidence="1 2" key="1">
    <citation type="submission" date="2019-09" db="EMBL/GenBank/DDBJ databases">
        <title>In-depth cultivation of the pig gut microbiome towards novel bacterial diversity and tailored functional studies.</title>
        <authorList>
            <person name="Wylensek D."/>
            <person name="Hitch T.C.A."/>
            <person name="Clavel T."/>
        </authorList>
    </citation>
    <scope>NUCLEOTIDE SEQUENCE [LARGE SCALE GENOMIC DNA]</scope>
    <source>
        <strain evidence="1 2">WCA3-693-APC-4?</strain>
    </source>
</reference>
<comment type="caution">
    <text evidence="1">The sequence shown here is derived from an EMBL/GenBank/DDBJ whole genome shotgun (WGS) entry which is preliminary data.</text>
</comment>
<evidence type="ECO:0000313" key="2">
    <source>
        <dbReference type="Proteomes" id="UP000469523"/>
    </source>
</evidence>
<accession>A0A6N7XXT7</accession>
<dbReference type="Proteomes" id="UP000469523">
    <property type="component" value="Unassembled WGS sequence"/>
</dbReference>
<evidence type="ECO:0000313" key="1">
    <source>
        <dbReference type="EMBL" id="MSU01305.1"/>
    </source>
</evidence>